<evidence type="ECO:0000256" key="1">
    <source>
        <dbReference type="SAM" id="SignalP"/>
    </source>
</evidence>
<name>A0ABT2DCH3_9BURK</name>
<comment type="caution">
    <text evidence="3">The sequence shown here is derived from an EMBL/GenBank/DDBJ whole genome shotgun (WGS) entry which is preliminary data.</text>
</comment>
<accession>A0ABT2DCH3</accession>
<sequence>MRRTKAAIFAAAALLASAAWAASPIEQLNERFAKLALPGSVSIAAISQEARGGLTFSVSATGNEGLQPDATFRVASNTKTFVAATVLRLWEDGKVKLDASIRDYVDPAYLAALDKDGYDTAHITVRHLLTHTGGIADHTHSKQFEQLLATHPETAWTRDSTMDALVRWTDPVGKPGEKFYYSDDGYCLLGNIIERLTGKPLARAVHEILGYEKLGLKSTYWETQEPAAPQAGPRAHQLFDDGRDTYGWNPSLDMYGGGGIVADPRDLAWFLYALFDGKVFKHPETLQLMLSKEGIPADSPYRMGIFEYEANGVKAYWHSGFWGTAAFYVPSQHRAYAFAVTRRNAYKPAFEQMKAYISDN</sequence>
<evidence type="ECO:0000313" key="3">
    <source>
        <dbReference type="EMBL" id="MCS0809023.1"/>
    </source>
</evidence>
<keyword evidence="4" id="KW-1185">Reference proteome</keyword>
<feature type="chain" id="PRO_5045524371" evidence="1">
    <location>
        <begin position="22"/>
        <end position="360"/>
    </location>
</feature>
<dbReference type="RefSeq" id="WP_258822835.1">
    <property type="nucleotide sequence ID" value="NZ_JANUHB010000003.1"/>
</dbReference>
<evidence type="ECO:0000313" key="4">
    <source>
        <dbReference type="Proteomes" id="UP001206126"/>
    </source>
</evidence>
<evidence type="ECO:0000259" key="2">
    <source>
        <dbReference type="Pfam" id="PF00144"/>
    </source>
</evidence>
<feature type="domain" description="Beta-lactamase-related" evidence="2">
    <location>
        <begin position="61"/>
        <end position="345"/>
    </location>
</feature>
<organism evidence="3 4">
    <name type="scientific">Massilia agilis</name>
    <dbReference type="NCBI Taxonomy" id="1811226"/>
    <lineage>
        <taxon>Bacteria</taxon>
        <taxon>Pseudomonadati</taxon>
        <taxon>Pseudomonadota</taxon>
        <taxon>Betaproteobacteria</taxon>
        <taxon>Burkholderiales</taxon>
        <taxon>Oxalobacteraceae</taxon>
        <taxon>Telluria group</taxon>
        <taxon>Massilia</taxon>
    </lineage>
</organism>
<dbReference type="EMBL" id="JANUHB010000003">
    <property type="protein sequence ID" value="MCS0809023.1"/>
    <property type="molecule type" value="Genomic_DNA"/>
</dbReference>
<feature type="signal peptide" evidence="1">
    <location>
        <begin position="1"/>
        <end position="21"/>
    </location>
</feature>
<keyword evidence="1" id="KW-0732">Signal</keyword>
<dbReference type="Proteomes" id="UP001206126">
    <property type="component" value="Unassembled WGS sequence"/>
</dbReference>
<proteinExistence type="predicted"/>
<dbReference type="PANTHER" id="PTHR46825:SF7">
    <property type="entry name" value="D-ALANYL-D-ALANINE CARBOXYPEPTIDASE"/>
    <property type="match status" value="1"/>
</dbReference>
<dbReference type="Pfam" id="PF00144">
    <property type="entry name" value="Beta-lactamase"/>
    <property type="match status" value="1"/>
</dbReference>
<dbReference type="PANTHER" id="PTHR46825">
    <property type="entry name" value="D-ALANYL-D-ALANINE-CARBOXYPEPTIDASE/ENDOPEPTIDASE AMPH"/>
    <property type="match status" value="1"/>
</dbReference>
<protein>
    <submittedName>
        <fullName evidence="3">Beta-lactamase family protein</fullName>
    </submittedName>
</protein>
<gene>
    <name evidence="3" type="ORF">NX774_13920</name>
</gene>
<dbReference type="InterPro" id="IPR050491">
    <property type="entry name" value="AmpC-like"/>
</dbReference>
<dbReference type="InterPro" id="IPR001466">
    <property type="entry name" value="Beta-lactam-related"/>
</dbReference>
<dbReference type="SUPFAM" id="SSF56601">
    <property type="entry name" value="beta-lactamase/transpeptidase-like"/>
    <property type="match status" value="1"/>
</dbReference>
<reference evidence="3 4" key="1">
    <citation type="submission" date="2022-08" db="EMBL/GenBank/DDBJ databases">
        <title>Reclassification of Massilia species as members of the genera Telluria, Duganella, Pseudoduganella, Mokoshia gen. nov. and Zemynaea gen. nov. using orthogonal and non-orthogonal genome-based approaches.</title>
        <authorList>
            <person name="Bowman J.P."/>
        </authorList>
    </citation>
    <scope>NUCLEOTIDE SEQUENCE [LARGE SCALE GENOMIC DNA]</scope>
    <source>
        <strain evidence="3 4">JCM 31605</strain>
    </source>
</reference>
<dbReference type="Gene3D" id="3.40.710.10">
    <property type="entry name" value="DD-peptidase/beta-lactamase superfamily"/>
    <property type="match status" value="1"/>
</dbReference>
<dbReference type="InterPro" id="IPR012338">
    <property type="entry name" value="Beta-lactam/transpept-like"/>
</dbReference>